<keyword evidence="3" id="KW-1185">Reference proteome</keyword>
<gene>
    <name evidence="2" type="ORF">DU500_09135</name>
</gene>
<keyword evidence="1" id="KW-0472">Membrane</keyword>
<proteinExistence type="predicted"/>
<accession>A0A345E305</accession>
<organism evidence="2 3">
    <name type="scientific">Haloplanus rubicundus</name>
    <dbReference type="NCBI Taxonomy" id="1547898"/>
    <lineage>
        <taxon>Archaea</taxon>
        <taxon>Methanobacteriati</taxon>
        <taxon>Methanobacteriota</taxon>
        <taxon>Stenosarchaea group</taxon>
        <taxon>Halobacteria</taxon>
        <taxon>Halobacteriales</taxon>
        <taxon>Haloferacaceae</taxon>
        <taxon>Haloplanus</taxon>
    </lineage>
</organism>
<evidence type="ECO:0000256" key="1">
    <source>
        <dbReference type="SAM" id="Phobius"/>
    </source>
</evidence>
<protein>
    <submittedName>
        <fullName evidence="2">Uncharacterized protein</fullName>
    </submittedName>
</protein>
<keyword evidence="1" id="KW-1133">Transmembrane helix</keyword>
<sequence>MVRRSVAVGAILLVVLVAVGGVAAPAAAQQEQSDSTTNTTASTPADYSLDQLRVGGEQPANAPAGVRSGEAYGDWRLKNLPLHPFVLEGSDSPMWSGLNAGQMVRRNYVQLASRQYGFDTKGIVIRIAYWETDERVIEREDGSTTSETIATDVVTHTVEGEVSSGYAEPIRVDLHDHFEERKRVTMCVQEPDEADCLANPDGQRWTFVHKSSQAAQAVSTTSQGGRLVWAFGFVVLPFAGFTAVTLKAGAEAVKHARGGPNMSLLVWAIGGLISIVVAAVFWRTLSRTLIRLPWLFGVGGGILLGVLAAGWYSNETHLELFLRLRAKDGLDPSAMASSAERQPTRQQRGQVPITVDGGTVTDGGVLPLQRQIDAFAKRVEAAARPAAETEASSKDWRRVDIQAIPGKIVADVIPMRMVRRDGTLTAIKRGLLKFLARFRGARADLEVEGNPQSAIPVDEGPYEYVWLMDPEAENPLDYKAEGFSLEFPELMWIDEDGNRNINLRAILGGPLVLGIGALAGYALVESAALGALTAAVGLFAYAVVTPTPGHLRAKLANAQYGNSLAWLIDHASTLGDIKSWESLFTRYHKDKAEERAKQRELGDEASASQMDTLAERYYSGTGGDDE</sequence>
<feature type="transmembrane region" description="Helical" evidence="1">
    <location>
        <begin position="501"/>
        <end position="521"/>
    </location>
</feature>
<feature type="transmembrane region" description="Helical" evidence="1">
    <location>
        <begin position="294"/>
        <end position="313"/>
    </location>
</feature>
<evidence type="ECO:0000313" key="3">
    <source>
        <dbReference type="Proteomes" id="UP000253273"/>
    </source>
</evidence>
<feature type="transmembrane region" description="Helical" evidence="1">
    <location>
        <begin position="527"/>
        <end position="544"/>
    </location>
</feature>
<keyword evidence="1" id="KW-0812">Transmembrane</keyword>
<reference evidence="2 3" key="1">
    <citation type="submission" date="2018-07" db="EMBL/GenBank/DDBJ databases">
        <title>Genome sequences of Haloplanus sp. CBA1113.</title>
        <authorList>
            <person name="Kim Y.B."/>
            <person name="Roh S.W."/>
        </authorList>
    </citation>
    <scope>NUCLEOTIDE SEQUENCE [LARGE SCALE GENOMIC DNA]</scope>
    <source>
        <strain evidence="2 3">CBA1113</strain>
    </source>
</reference>
<feature type="transmembrane region" description="Helical" evidence="1">
    <location>
        <begin position="262"/>
        <end position="282"/>
    </location>
</feature>
<evidence type="ECO:0000313" key="2">
    <source>
        <dbReference type="EMBL" id="AXG06577.1"/>
    </source>
</evidence>
<dbReference type="AlphaFoldDB" id="A0A345E305"/>
<name>A0A345E305_9EURY</name>
<feature type="transmembrane region" description="Helical" evidence="1">
    <location>
        <begin position="227"/>
        <end position="250"/>
    </location>
</feature>
<dbReference type="Proteomes" id="UP000253273">
    <property type="component" value="Chromosome"/>
</dbReference>
<dbReference type="KEGG" id="haj:DU500_09135"/>
<dbReference type="EMBL" id="CP031150">
    <property type="protein sequence ID" value="AXG06577.1"/>
    <property type="molecule type" value="Genomic_DNA"/>
</dbReference>